<proteinExistence type="predicted"/>
<reference evidence="1" key="1">
    <citation type="submission" date="2022-06" db="EMBL/GenBank/DDBJ databases">
        <title>Fusarium solani species complex genomes reveal bases of compartmentalisation and animal pathogenesis.</title>
        <authorList>
            <person name="Tsai I.J."/>
        </authorList>
    </citation>
    <scope>NUCLEOTIDE SEQUENCE</scope>
    <source>
        <strain evidence="1">Fu6.1</strain>
    </source>
</reference>
<comment type="caution">
    <text evidence="1">The sequence shown here is derived from an EMBL/GenBank/DDBJ whole genome shotgun (WGS) entry which is preliminary data.</text>
</comment>
<organism evidence="1 2">
    <name type="scientific">Fusarium keratoplasticum</name>
    <dbReference type="NCBI Taxonomy" id="1328300"/>
    <lineage>
        <taxon>Eukaryota</taxon>
        <taxon>Fungi</taxon>
        <taxon>Dikarya</taxon>
        <taxon>Ascomycota</taxon>
        <taxon>Pezizomycotina</taxon>
        <taxon>Sordariomycetes</taxon>
        <taxon>Hypocreomycetidae</taxon>
        <taxon>Hypocreales</taxon>
        <taxon>Nectriaceae</taxon>
        <taxon>Fusarium</taxon>
        <taxon>Fusarium solani species complex</taxon>
    </lineage>
</organism>
<evidence type="ECO:0000313" key="2">
    <source>
        <dbReference type="Proteomes" id="UP001065298"/>
    </source>
</evidence>
<name>A0ACC0QCP7_9HYPO</name>
<gene>
    <name evidence="1" type="ORF">NCS57_01483900</name>
</gene>
<dbReference type="EMBL" id="CM046516">
    <property type="protein sequence ID" value="KAI8648717.1"/>
    <property type="molecule type" value="Genomic_DNA"/>
</dbReference>
<accession>A0ACC0QCP7</accession>
<sequence>MVLEQREPNLQVTPRRKRGPKPKPISERKSQPFAPLQRKEETHSPAKQVRVLQFLINHRIYDPKANTRATWFKVKEKTVRGWWKRRDKILGIIASDPSWRPFWPKLEEELFRQFVQRRSEKKIITVSWFRSTAKSLFKEVYPEHKQLFAFSNGWFLNFKKRHRIVKRRVTNQAQKTPAEYRRIVNSFLRFILRNSQRRASPVPMDPPKYPYQLGEKIPDLLDSPKRQFHNNCILNVDETPIPFEYLDGSTYALEGDKTVSGKTDRSGWSKRKATLLLSIFADGLGRLKPKLIFEGAEPPKGKIMQREGHLYHPGVTVEFNPTAYNNEKLFLKWLNEEVIPCKREHREFMLVMDVASFHKTDDVNALLKESKILPAMIPPGCTSLLQPLDVSINKVSKAWLQQYADEWIIERENDPDRNSKQWTPTEKRVMTTHIVGRAWERLLERPELIQKSFSTCGIGLRPDRSEEERISIKDMKKEEIDFSNWEIASNPEEGEDQHQEIASTFDDEQLGFPEDDLIESLTSLSTEELARMAVEKGVTVNFTRSDVREELINRLVDFSTSSQGEITMEEEVTLSLGTPSSIQ</sequence>
<evidence type="ECO:0000313" key="1">
    <source>
        <dbReference type="EMBL" id="KAI8648717.1"/>
    </source>
</evidence>
<dbReference type="Proteomes" id="UP001065298">
    <property type="component" value="Chromosome 14"/>
</dbReference>
<protein>
    <submittedName>
        <fullName evidence="1">DDE-1 domain-containing protein</fullName>
    </submittedName>
</protein>
<keyword evidence="2" id="KW-1185">Reference proteome</keyword>